<feature type="region of interest" description="Disordered" evidence="1">
    <location>
        <begin position="122"/>
        <end position="142"/>
    </location>
</feature>
<dbReference type="Proteomes" id="UP001596096">
    <property type="component" value="Unassembled WGS sequence"/>
</dbReference>
<protein>
    <submittedName>
        <fullName evidence="2">Uncharacterized protein</fullName>
    </submittedName>
</protein>
<name>A0ABW1BKA5_9ACTN</name>
<accession>A0ABW1BKA5</accession>
<comment type="caution">
    <text evidence="2">The sequence shown here is derived from an EMBL/GenBank/DDBJ whole genome shotgun (WGS) entry which is preliminary data.</text>
</comment>
<proteinExistence type="predicted"/>
<reference evidence="3" key="1">
    <citation type="journal article" date="2019" name="Int. J. Syst. Evol. Microbiol.">
        <title>The Global Catalogue of Microorganisms (GCM) 10K type strain sequencing project: providing services to taxonomists for standard genome sequencing and annotation.</title>
        <authorList>
            <consortium name="The Broad Institute Genomics Platform"/>
            <consortium name="The Broad Institute Genome Sequencing Center for Infectious Disease"/>
            <person name="Wu L."/>
            <person name="Ma J."/>
        </authorList>
    </citation>
    <scope>NUCLEOTIDE SEQUENCE [LARGE SCALE GENOMIC DNA]</scope>
    <source>
        <strain evidence="3">CGMCC 4.7106</strain>
    </source>
</reference>
<dbReference type="EMBL" id="JBHSNW010000001">
    <property type="protein sequence ID" value="MFC5813613.1"/>
    <property type="molecule type" value="Genomic_DNA"/>
</dbReference>
<gene>
    <name evidence="2" type="ORF">ACFPUY_00860</name>
</gene>
<sequence>MCLSDLPGPYPLPVPRAHALITDAQAIEDIYRTLLAAYGNWGPDTLSDISAIIAATGRSIVDVETITTDMIEDAVTGWPIARIQANQVTGYVRQSLDGGILVELHTRDPRAGRQLRVIVDGQLLHGPPPTQPADTTPPVGER</sequence>
<dbReference type="RefSeq" id="WP_219543034.1">
    <property type="nucleotide sequence ID" value="NZ_JAHKRN010000001.1"/>
</dbReference>
<organism evidence="2 3">
    <name type="scientific">Nonomuraea harbinensis</name>
    <dbReference type="NCBI Taxonomy" id="1286938"/>
    <lineage>
        <taxon>Bacteria</taxon>
        <taxon>Bacillati</taxon>
        <taxon>Actinomycetota</taxon>
        <taxon>Actinomycetes</taxon>
        <taxon>Streptosporangiales</taxon>
        <taxon>Streptosporangiaceae</taxon>
        <taxon>Nonomuraea</taxon>
    </lineage>
</organism>
<keyword evidence="3" id="KW-1185">Reference proteome</keyword>
<evidence type="ECO:0000256" key="1">
    <source>
        <dbReference type="SAM" id="MobiDB-lite"/>
    </source>
</evidence>
<evidence type="ECO:0000313" key="3">
    <source>
        <dbReference type="Proteomes" id="UP001596096"/>
    </source>
</evidence>
<evidence type="ECO:0000313" key="2">
    <source>
        <dbReference type="EMBL" id="MFC5813613.1"/>
    </source>
</evidence>
<feature type="compositionally biased region" description="Low complexity" evidence="1">
    <location>
        <begin position="132"/>
        <end position="142"/>
    </location>
</feature>